<organism evidence="2 3">
    <name type="scientific">Halomicrobium mukohataei</name>
    <dbReference type="NCBI Taxonomy" id="57705"/>
    <lineage>
        <taxon>Archaea</taxon>
        <taxon>Methanobacteriati</taxon>
        <taxon>Methanobacteriota</taxon>
        <taxon>Stenosarchaea group</taxon>
        <taxon>Halobacteria</taxon>
        <taxon>Halobacteriales</taxon>
        <taxon>Haloarculaceae</taxon>
        <taxon>Halomicrobium</taxon>
    </lineage>
</organism>
<name>A0A4D6KKW4_9EURY</name>
<evidence type="ECO:0000313" key="2">
    <source>
        <dbReference type="EMBL" id="QCD66263.1"/>
    </source>
</evidence>
<gene>
    <name evidence="2" type="ORF">E5139_11640</name>
</gene>
<dbReference type="EMBL" id="CP039375">
    <property type="protein sequence ID" value="QCD66263.1"/>
    <property type="molecule type" value="Genomic_DNA"/>
</dbReference>
<proteinExistence type="predicted"/>
<dbReference type="OMA" id="VTVGMEP"/>
<dbReference type="AlphaFoldDB" id="A0A4D6KKW4"/>
<accession>A0A4D6KKW4</accession>
<evidence type="ECO:0000256" key="1">
    <source>
        <dbReference type="SAM" id="MobiDB-lite"/>
    </source>
</evidence>
<dbReference type="KEGG" id="halz:E5139_11640"/>
<reference evidence="2 3" key="1">
    <citation type="submission" date="2019-04" db="EMBL/GenBank/DDBJ databases">
        <title>Complete genome sequence of Arthrobacter sp. ZXY-2 associated with effective atrazine degradation and salt adaptation.</title>
        <authorList>
            <person name="Zhao X."/>
        </authorList>
    </citation>
    <scope>NUCLEOTIDE SEQUENCE [LARGE SCALE GENOMIC DNA]</scope>
    <source>
        <strain evidence="3">ZP60</strain>
    </source>
</reference>
<feature type="region of interest" description="Disordered" evidence="1">
    <location>
        <begin position="43"/>
        <end position="68"/>
    </location>
</feature>
<protein>
    <submittedName>
        <fullName evidence="2">CopG family transcriptional regulator</fullName>
    </submittedName>
</protein>
<dbReference type="Proteomes" id="UP000297053">
    <property type="component" value="Chromosome"/>
</dbReference>
<feature type="compositionally biased region" description="Acidic residues" evidence="1">
    <location>
        <begin position="58"/>
        <end position="68"/>
    </location>
</feature>
<sequence>MPHANVTVGMEPAMLMQIEEEKDRHNMSRAEYIRHCIRQATDSPFDTPETVLCRDENGSIDESETGAA</sequence>
<reference evidence="2 3" key="2">
    <citation type="submission" date="2019-04" db="EMBL/GenBank/DDBJ databases">
        <authorList>
            <person name="Yang S."/>
            <person name="Wei W."/>
        </authorList>
    </citation>
    <scope>NUCLEOTIDE SEQUENCE [LARGE SCALE GENOMIC DNA]</scope>
    <source>
        <strain evidence="3">ZP60</strain>
    </source>
</reference>
<evidence type="ECO:0000313" key="3">
    <source>
        <dbReference type="Proteomes" id="UP000297053"/>
    </source>
</evidence>